<evidence type="ECO:0000256" key="1">
    <source>
        <dbReference type="ARBA" id="ARBA00004761"/>
    </source>
</evidence>
<evidence type="ECO:0000256" key="5">
    <source>
        <dbReference type="ARBA" id="ARBA00022741"/>
    </source>
</evidence>
<keyword evidence="11" id="KW-1185">Reference proteome</keyword>
<reference evidence="11" key="1">
    <citation type="journal article" date="2019" name="Int. J. Syst. Evol. Microbiol.">
        <title>The Global Catalogue of Microorganisms (GCM) 10K type strain sequencing project: providing services to taxonomists for standard genome sequencing and annotation.</title>
        <authorList>
            <consortium name="The Broad Institute Genomics Platform"/>
            <consortium name="The Broad Institute Genome Sequencing Center for Infectious Disease"/>
            <person name="Wu L."/>
            <person name="Ma J."/>
        </authorList>
    </citation>
    <scope>NUCLEOTIDE SEQUENCE [LARGE SCALE GENOMIC DNA]</scope>
    <source>
        <strain evidence="11">IBRC-M 10908</strain>
    </source>
</reference>
<evidence type="ECO:0000313" key="10">
    <source>
        <dbReference type="EMBL" id="MFC4337815.1"/>
    </source>
</evidence>
<sequence>MSSCLVVMGVSGVGKSTVSALLAEELGWILAEGDSFHPAENIAKMAAGTPLTDTDRRPWLAALRDWISEQSEAGRNAVVTCSALKRSYRDILRQADADVRFVHLSAASEEVGPRLAERTGHFMPTSLLESQYAALEPLGDDEPGASVHAIGTPEEITERTVKELGLPA</sequence>
<evidence type="ECO:0000256" key="2">
    <source>
        <dbReference type="ARBA" id="ARBA00008420"/>
    </source>
</evidence>
<evidence type="ECO:0000256" key="4">
    <source>
        <dbReference type="ARBA" id="ARBA00022679"/>
    </source>
</evidence>
<dbReference type="InterPro" id="IPR027417">
    <property type="entry name" value="P-loop_NTPase"/>
</dbReference>
<name>A0ABV8U3W5_9ACTN</name>
<keyword evidence="7 9" id="KW-0067">ATP-binding</keyword>
<dbReference type="InterPro" id="IPR006001">
    <property type="entry name" value="Therm_gnt_kin"/>
</dbReference>
<dbReference type="NCBIfam" id="TIGR01313">
    <property type="entry name" value="therm_gnt_kin"/>
    <property type="match status" value="1"/>
</dbReference>
<gene>
    <name evidence="10" type="ORF">ACFPET_21710</name>
</gene>
<protein>
    <recommendedName>
        <fullName evidence="3 9">Gluconokinase</fullName>
        <ecNumber evidence="3 9">2.7.1.12</ecNumber>
    </recommendedName>
</protein>
<evidence type="ECO:0000256" key="3">
    <source>
        <dbReference type="ARBA" id="ARBA00012054"/>
    </source>
</evidence>
<dbReference type="EC" id="2.7.1.12" evidence="3 9"/>
<keyword evidence="5 9" id="KW-0547">Nucleotide-binding</keyword>
<dbReference type="RefSeq" id="WP_380625179.1">
    <property type="nucleotide sequence ID" value="NZ_JBHSDK010000061.1"/>
</dbReference>
<comment type="caution">
    <text evidence="10">The sequence shown here is derived from an EMBL/GenBank/DDBJ whole genome shotgun (WGS) entry which is preliminary data.</text>
</comment>
<evidence type="ECO:0000313" key="11">
    <source>
        <dbReference type="Proteomes" id="UP001595823"/>
    </source>
</evidence>
<dbReference type="CDD" id="cd02021">
    <property type="entry name" value="GntK"/>
    <property type="match status" value="1"/>
</dbReference>
<dbReference type="Proteomes" id="UP001595823">
    <property type="component" value="Unassembled WGS sequence"/>
</dbReference>
<evidence type="ECO:0000256" key="9">
    <source>
        <dbReference type="RuleBase" id="RU363066"/>
    </source>
</evidence>
<keyword evidence="4 9" id="KW-0808">Transferase</keyword>
<dbReference type="PANTHER" id="PTHR43442:SF3">
    <property type="entry name" value="GLUCONOKINASE-RELATED"/>
    <property type="match status" value="1"/>
</dbReference>
<evidence type="ECO:0000256" key="7">
    <source>
        <dbReference type="ARBA" id="ARBA00022840"/>
    </source>
</evidence>
<evidence type="ECO:0000256" key="6">
    <source>
        <dbReference type="ARBA" id="ARBA00022777"/>
    </source>
</evidence>
<dbReference type="Pfam" id="PF13671">
    <property type="entry name" value="AAA_33"/>
    <property type="match status" value="1"/>
</dbReference>
<comment type="pathway">
    <text evidence="1">Carbohydrate acid metabolism.</text>
</comment>
<dbReference type="SUPFAM" id="SSF52540">
    <property type="entry name" value="P-loop containing nucleoside triphosphate hydrolases"/>
    <property type="match status" value="1"/>
</dbReference>
<dbReference type="PANTHER" id="PTHR43442">
    <property type="entry name" value="GLUCONOKINASE-RELATED"/>
    <property type="match status" value="1"/>
</dbReference>
<dbReference type="Gene3D" id="3.40.50.300">
    <property type="entry name" value="P-loop containing nucleotide triphosphate hydrolases"/>
    <property type="match status" value="1"/>
</dbReference>
<comment type="similarity">
    <text evidence="2 9">Belongs to the gluconokinase GntK/GntV family.</text>
</comment>
<evidence type="ECO:0000256" key="8">
    <source>
        <dbReference type="ARBA" id="ARBA00048090"/>
    </source>
</evidence>
<keyword evidence="6 9" id="KW-0418">Kinase</keyword>
<proteinExistence type="inferred from homology"/>
<comment type="catalytic activity">
    <reaction evidence="8 9">
        <text>D-gluconate + ATP = 6-phospho-D-gluconate + ADP + H(+)</text>
        <dbReference type="Rhea" id="RHEA:19433"/>
        <dbReference type="ChEBI" id="CHEBI:15378"/>
        <dbReference type="ChEBI" id="CHEBI:18391"/>
        <dbReference type="ChEBI" id="CHEBI:30616"/>
        <dbReference type="ChEBI" id="CHEBI:58759"/>
        <dbReference type="ChEBI" id="CHEBI:456216"/>
        <dbReference type="EC" id="2.7.1.12"/>
    </reaction>
</comment>
<organism evidence="10 11">
    <name type="scientific">Salininema proteolyticum</name>
    <dbReference type="NCBI Taxonomy" id="1607685"/>
    <lineage>
        <taxon>Bacteria</taxon>
        <taxon>Bacillati</taxon>
        <taxon>Actinomycetota</taxon>
        <taxon>Actinomycetes</taxon>
        <taxon>Glycomycetales</taxon>
        <taxon>Glycomycetaceae</taxon>
        <taxon>Salininema</taxon>
    </lineage>
</organism>
<dbReference type="EMBL" id="JBHSDK010000061">
    <property type="protein sequence ID" value="MFC4337815.1"/>
    <property type="molecule type" value="Genomic_DNA"/>
</dbReference>
<accession>A0ABV8U3W5</accession>